<dbReference type="EMBL" id="ATDP01000069">
    <property type="protein sequence ID" value="EQB17443.1"/>
    <property type="molecule type" value="Genomic_DNA"/>
</dbReference>
<proteinExistence type="predicted"/>
<keyword evidence="2" id="KW-1185">Reference proteome</keyword>
<protein>
    <submittedName>
        <fullName evidence="1">Uncharacterized protein</fullName>
    </submittedName>
</protein>
<evidence type="ECO:0000313" key="1">
    <source>
        <dbReference type="EMBL" id="EQB17443.1"/>
    </source>
</evidence>
<accession>T0HZF7</accession>
<comment type="caution">
    <text evidence="1">The sequence shown here is derived from an EMBL/GenBank/DDBJ whole genome shotgun (WGS) entry which is preliminary data.</text>
</comment>
<reference evidence="1 2" key="1">
    <citation type="journal article" date="2013" name="Genome Announc.">
        <title>Draft Genome Sequence of Sphingobium lactosutens Strain DS20T, Isolated from a Hexachlorocyclohexane Dumpsite.</title>
        <authorList>
            <person name="Kumar R."/>
            <person name="Dwivedi V."/>
            <person name="Negi V."/>
            <person name="Khurana J.P."/>
            <person name="Lal R."/>
        </authorList>
    </citation>
    <scope>NUCLEOTIDE SEQUENCE [LARGE SCALE GENOMIC DNA]</scope>
    <source>
        <strain evidence="1 2">DS20</strain>
    </source>
</reference>
<dbReference type="AlphaFoldDB" id="T0HZF7"/>
<evidence type="ECO:0000313" key="2">
    <source>
        <dbReference type="Proteomes" id="UP000015531"/>
    </source>
</evidence>
<sequence length="47" mass="5463">MECEANINCFLSLCDILLARIWMYDWATTHMLGPFMILSLQPIELDS</sequence>
<dbReference type="Proteomes" id="UP000015531">
    <property type="component" value="Unassembled WGS sequence"/>
</dbReference>
<gene>
    <name evidence="1" type="ORF">RLDS_03955</name>
</gene>
<name>T0HZF7_9SPHN</name>
<organism evidence="1 2">
    <name type="scientific">Sphingobium lactosutens DS20</name>
    <dbReference type="NCBI Taxonomy" id="1331060"/>
    <lineage>
        <taxon>Bacteria</taxon>
        <taxon>Pseudomonadati</taxon>
        <taxon>Pseudomonadota</taxon>
        <taxon>Alphaproteobacteria</taxon>
        <taxon>Sphingomonadales</taxon>
        <taxon>Sphingomonadaceae</taxon>
        <taxon>Sphingobium</taxon>
    </lineage>
</organism>